<evidence type="ECO:0000256" key="1">
    <source>
        <dbReference type="SAM" id="MobiDB-lite"/>
    </source>
</evidence>
<name>A0A9W5B3U9_9HYPH</name>
<gene>
    <name evidence="2" type="ORF">AGR2A_Lc180046</name>
</gene>
<dbReference type="EMBL" id="FBVY01000030">
    <property type="protein sequence ID" value="CUW96421.1"/>
    <property type="molecule type" value="Genomic_DNA"/>
</dbReference>
<comment type="caution">
    <text evidence="2">The sequence shown here is derived from an EMBL/GenBank/DDBJ whole genome shotgun (WGS) entry which is preliminary data.</text>
</comment>
<feature type="region of interest" description="Disordered" evidence="1">
    <location>
        <begin position="1"/>
        <end position="25"/>
    </location>
</feature>
<proteinExistence type="predicted"/>
<evidence type="ECO:0000313" key="3">
    <source>
        <dbReference type="Proteomes" id="UP000191933"/>
    </source>
</evidence>
<organism evidence="2 3">
    <name type="scientific">Agrobacterium genomosp. 2 str. CFBP 5494</name>
    <dbReference type="NCBI Taxonomy" id="1183436"/>
    <lineage>
        <taxon>Bacteria</taxon>
        <taxon>Pseudomonadati</taxon>
        <taxon>Pseudomonadota</taxon>
        <taxon>Alphaproteobacteria</taxon>
        <taxon>Hyphomicrobiales</taxon>
        <taxon>Rhizobiaceae</taxon>
        <taxon>Rhizobium/Agrobacterium group</taxon>
        <taxon>Agrobacterium</taxon>
        <taxon>Agrobacterium tumefaciens complex</taxon>
    </lineage>
</organism>
<feature type="compositionally biased region" description="Polar residues" evidence="1">
    <location>
        <begin position="1"/>
        <end position="10"/>
    </location>
</feature>
<dbReference type="Proteomes" id="UP000191933">
    <property type="component" value="Unassembled WGS sequence"/>
</dbReference>
<protein>
    <submittedName>
        <fullName evidence="2">Uncharacterized protein</fullName>
    </submittedName>
</protein>
<accession>A0A9W5B3U9</accession>
<sequence>MKQRKISSTPARGPCASAADDERAPPRGLAAAWRCLFHEARAVNPAFRLLEAPAWQTALDKCMAFKPEILIWIDKSED</sequence>
<dbReference type="AlphaFoldDB" id="A0A9W5B3U9"/>
<keyword evidence="3" id="KW-1185">Reference proteome</keyword>
<evidence type="ECO:0000313" key="2">
    <source>
        <dbReference type="EMBL" id="CUW96421.1"/>
    </source>
</evidence>
<reference evidence="2 3" key="1">
    <citation type="submission" date="2016-01" db="EMBL/GenBank/DDBJ databases">
        <authorList>
            <person name="Regsiter A."/>
            <person name="william w."/>
        </authorList>
    </citation>
    <scope>NUCLEOTIDE SEQUENCE [LARGE SCALE GENOMIC DNA]</scope>
    <source>
        <strain evidence="2 3">CFBP 5494</strain>
    </source>
</reference>